<evidence type="ECO:0000313" key="9">
    <source>
        <dbReference type="Proteomes" id="UP000199309"/>
    </source>
</evidence>
<accession>A0A1G9WL25</accession>
<evidence type="ECO:0000256" key="5">
    <source>
        <dbReference type="ARBA" id="ARBA00023136"/>
    </source>
</evidence>
<feature type="transmembrane region" description="Helical" evidence="6">
    <location>
        <begin position="105"/>
        <end position="125"/>
    </location>
</feature>
<sequence>MIGKQKPADRDNFKQFLKFGIVGISNTGIAFIVYYSLVFLGIHYLIANIVAWIVSVFNAFYWNSRYVFKTPAFWLKALFKTYISYGISFLLGTGLLYGLVEWGHISVLLAPICTLLITVPVNFLMNKWWTFR</sequence>
<evidence type="ECO:0000313" key="8">
    <source>
        <dbReference type="EMBL" id="SDM84943.1"/>
    </source>
</evidence>
<gene>
    <name evidence="8" type="ORF">SAMN05660299_01629</name>
</gene>
<dbReference type="STRING" id="349095.SAMN05660299_01629"/>
<feature type="transmembrane region" description="Helical" evidence="6">
    <location>
        <begin position="82"/>
        <end position="99"/>
    </location>
</feature>
<evidence type="ECO:0000256" key="2">
    <source>
        <dbReference type="ARBA" id="ARBA00009399"/>
    </source>
</evidence>
<dbReference type="InterPro" id="IPR051401">
    <property type="entry name" value="GtrA_CellWall_Glycosyl"/>
</dbReference>
<reference evidence="8 9" key="1">
    <citation type="submission" date="2016-10" db="EMBL/GenBank/DDBJ databases">
        <authorList>
            <person name="de Groot N.N."/>
        </authorList>
    </citation>
    <scope>NUCLEOTIDE SEQUENCE [LARGE SCALE GENOMIC DNA]</scope>
    <source>
        <strain evidence="8 9">DSM 16981</strain>
    </source>
</reference>
<keyword evidence="4 6" id="KW-1133">Transmembrane helix</keyword>
<evidence type="ECO:0000256" key="1">
    <source>
        <dbReference type="ARBA" id="ARBA00004141"/>
    </source>
</evidence>
<dbReference type="PANTHER" id="PTHR38459">
    <property type="entry name" value="PROPHAGE BACTOPRENOL-LINKED GLUCOSE TRANSLOCASE HOMOLOG"/>
    <property type="match status" value="1"/>
</dbReference>
<dbReference type="GO" id="GO:0000271">
    <property type="term" value="P:polysaccharide biosynthetic process"/>
    <property type="evidence" value="ECO:0007669"/>
    <property type="project" value="InterPro"/>
</dbReference>
<keyword evidence="5 6" id="KW-0472">Membrane</keyword>
<evidence type="ECO:0000256" key="4">
    <source>
        <dbReference type="ARBA" id="ARBA00022989"/>
    </source>
</evidence>
<dbReference type="Pfam" id="PF04138">
    <property type="entry name" value="GtrA_DPMS_TM"/>
    <property type="match status" value="1"/>
</dbReference>
<name>A0A1G9WL25_9FIRM</name>
<dbReference type="OrthoDB" id="9812049at2"/>
<dbReference type="GO" id="GO:0005886">
    <property type="term" value="C:plasma membrane"/>
    <property type="evidence" value="ECO:0007669"/>
    <property type="project" value="TreeGrafter"/>
</dbReference>
<organism evidence="8 9">
    <name type="scientific">Megasphaera paucivorans</name>
    <dbReference type="NCBI Taxonomy" id="349095"/>
    <lineage>
        <taxon>Bacteria</taxon>
        <taxon>Bacillati</taxon>
        <taxon>Bacillota</taxon>
        <taxon>Negativicutes</taxon>
        <taxon>Veillonellales</taxon>
        <taxon>Veillonellaceae</taxon>
        <taxon>Megasphaera</taxon>
    </lineage>
</organism>
<dbReference type="InterPro" id="IPR007267">
    <property type="entry name" value="GtrA_DPMS_TM"/>
</dbReference>
<evidence type="ECO:0000259" key="7">
    <source>
        <dbReference type="Pfam" id="PF04138"/>
    </source>
</evidence>
<feature type="transmembrane region" description="Helical" evidence="6">
    <location>
        <begin position="41"/>
        <end position="61"/>
    </location>
</feature>
<comment type="similarity">
    <text evidence="2">Belongs to the GtrA family.</text>
</comment>
<proteinExistence type="inferred from homology"/>
<comment type="subcellular location">
    <subcellularLocation>
        <location evidence="1">Membrane</location>
        <topology evidence="1">Multi-pass membrane protein</topology>
    </subcellularLocation>
</comment>
<evidence type="ECO:0000256" key="3">
    <source>
        <dbReference type="ARBA" id="ARBA00022692"/>
    </source>
</evidence>
<dbReference type="Proteomes" id="UP000199309">
    <property type="component" value="Unassembled WGS sequence"/>
</dbReference>
<dbReference type="RefSeq" id="WP_091650408.1">
    <property type="nucleotide sequence ID" value="NZ_FNHQ01000015.1"/>
</dbReference>
<keyword evidence="3 6" id="KW-0812">Transmembrane</keyword>
<protein>
    <submittedName>
        <fullName evidence="8">Putative flippase GtrA (Transmembrane translocase of bactoprenol-linked glucose)</fullName>
    </submittedName>
</protein>
<keyword evidence="9" id="KW-1185">Reference proteome</keyword>
<feature type="transmembrane region" description="Helical" evidence="6">
    <location>
        <begin position="16"/>
        <end position="35"/>
    </location>
</feature>
<dbReference type="EMBL" id="FNHQ01000015">
    <property type="protein sequence ID" value="SDM84943.1"/>
    <property type="molecule type" value="Genomic_DNA"/>
</dbReference>
<feature type="domain" description="GtrA/DPMS transmembrane" evidence="7">
    <location>
        <begin position="18"/>
        <end position="131"/>
    </location>
</feature>
<dbReference type="AlphaFoldDB" id="A0A1G9WL25"/>
<evidence type="ECO:0000256" key="6">
    <source>
        <dbReference type="SAM" id="Phobius"/>
    </source>
</evidence>
<dbReference type="PANTHER" id="PTHR38459:SF1">
    <property type="entry name" value="PROPHAGE BACTOPRENOL-LINKED GLUCOSE TRANSLOCASE HOMOLOG"/>
    <property type="match status" value="1"/>
</dbReference>